<reference evidence="1 2" key="1">
    <citation type="journal article" date="2019" name="Commun. Biol.">
        <title>The bagworm genome reveals a unique fibroin gene that provides high tensile strength.</title>
        <authorList>
            <person name="Kono N."/>
            <person name="Nakamura H."/>
            <person name="Ohtoshi R."/>
            <person name="Tomita M."/>
            <person name="Numata K."/>
            <person name="Arakawa K."/>
        </authorList>
    </citation>
    <scope>NUCLEOTIDE SEQUENCE [LARGE SCALE GENOMIC DNA]</scope>
</reference>
<sequence length="81" mass="8803">MQMHPVEIYNLCLFFWEMGSAPGALAGLASMSRHTAGFPTSFPLGRREDGDGTSSILSEHTLARRWDNGVTCEGATTMVII</sequence>
<gene>
    <name evidence="1" type="ORF">EVAR_6957_1</name>
</gene>
<keyword evidence="2" id="KW-1185">Reference proteome</keyword>
<comment type="caution">
    <text evidence="1">The sequence shown here is derived from an EMBL/GenBank/DDBJ whole genome shotgun (WGS) entry which is preliminary data.</text>
</comment>
<protein>
    <submittedName>
        <fullName evidence="1">Uncharacterized protein</fullName>
    </submittedName>
</protein>
<proteinExistence type="predicted"/>
<accession>A0A4C1TGI5</accession>
<dbReference type="EMBL" id="BGZK01000058">
    <property type="protein sequence ID" value="GBP13619.1"/>
    <property type="molecule type" value="Genomic_DNA"/>
</dbReference>
<name>A0A4C1TGI5_EUMVA</name>
<dbReference type="AlphaFoldDB" id="A0A4C1TGI5"/>
<dbReference type="Proteomes" id="UP000299102">
    <property type="component" value="Unassembled WGS sequence"/>
</dbReference>
<organism evidence="1 2">
    <name type="scientific">Eumeta variegata</name>
    <name type="common">Bagworm moth</name>
    <name type="synonym">Eumeta japonica</name>
    <dbReference type="NCBI Taxonomy" id="151549"/>
    <lineage>
        <taxon>Eukaryota</taxon>
        <taxon>Metazoa</taxon>
        <taxon>Ecdysozoa</taxon>
        <taxon>Arthropoda</taxon>
        <taxon>Hexapoda</taxon>
        <taxon>Insecta</taxon>
        <taxon>Pterygota</taxon>
        <taxon>Neoptera</taxon>
        <taxon>Endopterygota</taxon>
        <taxon>Lepidoptera</taxon>
        <taxon>Glossata</taxon>
        <taxon>Ditrysia</taxon>
        <taxon>Tineoidea</taxon>
        <taxon>Psychidae</taxon>
        <taxon>Oiketicinae</taxon>
        <taxon>Eumeta</taxon>
    </lineage>
</organism>
<evidence type="ECO:0000313" key="1">
    <source>
        <dbReference type="EMBL" id="GBP13619.1"/>
    </source>
</evidence>
<evidence type="ECO:0000313" key="2">
    <source>
        <dbReference type="Proteomes" id="UP000299102"/>
    </source>
</evidence>